<reference evidence="3" key="1">
    <citation type="submission" date="2020-10" db="EMBL/GenBank/DDBJ databases">
        <title>Chromosome-scale genome assembly of the Allis shad, Alosa alosa.</title>
        <authorList>
            <person name="Margot Z."/>
            <person name="Christophe K."/>
            <person name="Cabau C."/>
            <person name="Louis A."/>
            <person name="Berthelot C."/>
            <person name="Parey E."/>
            <person name="Roest Crollius H."/>
            <person name="Montfort J."/>
            <person name="Robinson-Rechavi M."/>
            <person name="Bucao C."/>
            <person name="Bouchez O."/>
            <person name="Gislard M."/>
            <person name="Lluch J."/>
            <person name="Milhes M."/>
            <person name="Lampietro C."/>
            <person name="Lopez Roques C."/>
            <person name="Donnadieu C."/>
            <person name="Braasch I."/>
            <person name="Desvignes T."/>
            <person name="Postlethwait J."/>
            <person name="Bobe J."/>
            <person name="Guiguen Y."/>
        </authorList>
    </citation>
    <scope>NUCLEOTIDE SEQUENCE</scope>
    <source>
        <strain evidence="3">M-15738</strain>
        <tissue evidence="3">Blood</tissue>
    </source>
</reference>
<proteinExistence type="predicted"/>
<dbReference type="Proteomes" id="UP000823561">
    <property type="component" value="Chromosome 3"/>
</dbReference>
<evidence type="ECO:0000256" key="2">
    <source>
        <dbReference type="SAM" id="Coils"/>
    </source>
</evidence>
<dbReference type="PANTHER" id="PTHR34768">
    <property type="entry name" value="COILED-COIL DOMAIN-CONTAINING PROTEIN 89"/>
    <property type="match status" value="1"/>
</dbReference>
<accession>A0AAV6H8J9</accession>
<evidence type="ECO:0008006" key="5">
    <source>
        <dbReference type="Google" id="ProtNLM"/>
    </source>
</evidence>
<keyword evidence="4" id="KW-1185">Reference proteome</keyword>
<gene>
    <name evidence="3" type="ORF">AALO_G00043050</name>
</gene>
<protein>
    <recommendedName>
        <fullName evidence="5">Coiled-coil domain-containing protein 89</fullName>
    </recommendedName>
</protein>
<comment type="caution">
    <text evidence="3">The sequence shown here is derived from an EMBL/GenBank/DDBJ whole genome shotgun (WGS) entry which is preliminary data.</text>
</comment>
<dbReference type="PANTHER" id="PTHR34768:SF2">
    <property type="entry name" value="COILED-COIL DOMAIN CONTAINING 89"/>
    <property type="match status" value="1"/>
</dbReference>
<evidence type="ECO:0000313" key="4">
    <source>
        <dbReference type="Proteomes" id="UP000823561"/>
    </source>
</evidence>
<evidence type="ECO:0000256" key="1">
    <source>
        <dbReference type="ARBA" id="ARBA00023054"/>
    </source>
</evidence>
<feature type="coiled-coil region" evidence="2">
    <location>
        <begin position="113"/>
        <end position="332"/>
    </location>
</feature>
<name>A0AAV6H8J9_9TELE</name>
<dbReference type="InterPro" id="IPR043450">
    <property type="entry name" value="CCDC89-like"/>
</dbReference>
<keyword evidence="1 2" id="KW-0175">Coiled coil</keyword>
<evidence type="ECO:0000313" key="3">
    <source>
        <dbReference type="EMBL" id="KAG5283528.1"/>
    </source>
</evidence>
<sequence length="393" mass="45462">MLVTSGNQGNFVTAPTWIISVLHTDFPLIFFLLAKTVRTMASPQKHPKDLKIMITDTKQDMDDVYKALEKLRSLSQEDRAETGMLRSRIDEQSNLICILKQRADEMLLRCQALDKINAELETLRGAVQAELDNEKKRSSLLEQRFMHLAANHQELIKFKDEYKRQNAVLTEENKRLREENETLFCKELQEKELIILSLTKELKDLAQQHMRLEAEYQEKTAVFQGKLKELMNQHQTKEAVLQHELQDTQDQLKNAVDMCAELDLRLKLSQDSNNLHEVKVQKKIEALTKEKEELLDLSMQRGNIIQNRQVEILELEKKCLQAENARIAAEDRFATEVSSVNANLKVKELQLALGAAEKAYGDIKKDFEAYKKHSFDLLAKERELNAKLRHVIG</sequence>
<dbReference type="EMBL" id="JADWDJ010000003">
    <property type="protein sequence ID" value="KAG5283528.1"/>
    <property type="molecule type" value="Genomic_DNA"/>
</dbReference>
<dbReference type="AlphaFoldDB" id="A0AAV6H8J9"/>
<organism evidence="3 4">
    <name type="scientific">Alosa alosa</name>
    <name type="common">allis shad</name>
    <dbReference type="NCBI Taxonomy" id="278164"/>
    <lineage>
        <taxon>Eukaryota</taxon>
        <taxon>Metazoa</taxon>
        <taxon>Chordata</taxon>
        <taxon>Craniata</taxon>
        <taxon>Vertebrata</taxon>
        <taxon>Euteleostomi</taxon>
        <taxon>Actinopterygii</taxon>
        <taxon>Neopterygii</taxon>
        <taxon>Teleostei</taxon>
        <taxon>Clupei</taxon>
        <taxon>Clupeiformes</taxon>
        <taxon>Clupeoidei</taxon>
        <taxon>Clupeidae</taxon>
        <taxon>Alosa</taxon>
    </lineage>
</organism>